<sequence>MRVWPRETRWATASVIAARSSGELNGACTSAEKPSITGCLRAPGAHGRPEQGAGGQGVGRGTVRQPHADPGGQRVLPGRGLGSASAAHGRPAAVRLAAARPVGGRYLRVPDEAGLPRPRPAPLGRSPGASRDRPRLPDGSRRPRHPVVRAWPEKVRELAAAMKPLADPSDGTPVQELSDTDLRGRVGTYWHPVGTCAMGPAEDLRSVTDGQGAVHGVAGLRVADASVLPTVPAANTQLPVLAVAEMLADILRARPPRPHPHSPRRPPWRQRPTYARTSWSTAAWDSAAAGTPSRTHARTSSTPRPRSNRLWPPASRPSTGVNRLVADLARRKGTSCGSPHAAPHCPDRSRRTPACPGPSAVSPR</sequence>
<evidence type="ECO:0000256" key="1">
    <source>
        <dbReference type="ARBA" id="ARBA00010790"/>
    </source>
</evidence>
<dbReference type="PANTHER" id="PTHR11552:SF147">
    <property type="entry name" value="CHOLINE DEHYDROGENASE, MITOCHONDRIAL"/>
    <property type="match status" value="1"/>
</dbReference>
<dbReference type="InterPro" id="IPR012132">
    <property type="entry name" value="GMC_OxRdtase"/>
</dbReference>
<dbReference type="Gene3D" id="3.30.410.40">
    <property type="match status" value="1"/>
</dbReference>
<dbReference type="InterPro" id="IPR036188">
    <property type="entry name" value="FAD/NAD-bd_sf"/>
</dbReference>
<dbReference type="GO" id="GO:0050660">
    <property type="term" value="F:flavin adenine dinucleotide binding"/>
    <property type="evidence" value="ECO:0007669"/>
    <property type="project" value="InterPro"/>
</dbReference>
<dbReference type="PANTHER" id="PTHR11552">
    <property type="entry name" value="GLUCOSE-METHANOL-CHOLINE GMC OXIDOREDUCTASE"/>
    <property type="match status" value="1"/>
</dbReference>
<dbReference type="OrthoDB" id="9785276at2"/>
<dbReference type="AlphaFoldDB" id="A0A3G2J824"/>
<dbReference type="Proteomes" id="UP000268329">
    <property type="component" value="Chromosome"/>
</dbReference>
<protein>
    <recommendedName>
        <fullName evidence="3">Glucose-methanol-choline oxidoreductase C-terminal domain-containing protein</fullName>
    </recommendedName>
</protein>
<dbReference type="Pfam" id="PF05199">
    <property type="entry name" value="GMC_oxred_C"/>
    <property type="match status" value="1"/>
</dbReference>
<dbReference type="SUPFAM" id="SSF51905">
    <property type="entry name" value="FAD/NAD(P)-binding domain"/>
    <property type="match status" value="1"/>
</dbReference>
<dbReference type="InterPro" id="IPR007867">
    <property type="entry name" value="GMC_OxRtase_C"/>
</dbReference>
<feature type="compositionally biased region" description="Low complexity" evidence="2">
    <location>
        <begin position="281"/>
        <end position="305"/>
    </location>
</feature>
<comment type="similarity">
    <text evidence="1">Belongs to the GMC oxidoreductase family.</text>
</comment>
<dbReference type="GO" id="GO:0016614">
    <property type="term" value="F:oxidoreductase activity, acting on CH-OH group of donors"/>
    <property type="evidence" value="ECO:0007669"/>
    <property type="project" value="InterPro"/>
</dbReference>
<feature type="region of interest" description="Disordered" evidence="2">
    <location>
        <begin position="108"/>
        <end position="147"/>
    </location>
</feature>
<evidence type="ECO:0000259" key="3">
    <source>
        <dbReference type="Pfam" id="PF05199"/>
    </source>
</evidence>
<feature type="compositionally biased region" description="Basic and acidic residues" evidence="2">
    <location>
        <begin position="130"/>
        <end position="141"/>
    </location>
</feature>
<dbReference type="KEGG" id="sdd:D9753_05040"/>
<evidence type="ECO:0000256" key="2">
    <source>
        <dbReference type="SAM" id="MobiDB-lite"/>
    </source>
</evidence>
<proteinExistence type="inferred from homology"/>
<organism evidence="4 5">
    <name type="scientific">Streptomyces dangxiongensis</name>
    <dbReference type="NCBI Taxonomy" id="1442032"/>
    <lineage>
        <taxon>Bacteria</taxon>
        <taxon>Bacillati</taxon>
        <taxon>Actinomycetota</taxon>
        <taxon>Actinomycetes</taxon>
        <taxon>Kitasatosporales</taxon>
        <taxon>Streptomycetaceae</taxon>
        <taxon>Streptomyces</taxon>
    </lineage>
</organism>
<dbReference type="Gene3D" id="3.50.50.60">
    <property type="entry name" value="FAD/NAD(P)-binding domain"/>
    <property type="match status" value="1"/>
</dbReference>
<evidence type="ECO:0000313" key="5">
    <source>
        <dbReference type="Proteomes" id="UP000268329"/>
    </source>
</evidence>
<feature type="domain" description="Glucose-methanol-choline oxidoreductase C-terminal" evidence="3">
    <location>
        <begin position="153"/>
        <end position="244"/>
    </location>
</feature>
<evidence type="ECO:0000313" key="4">
    <source>
        <dbReference type="EMBL" id="AYN38396.1"/>
    </source>
</evidence>
<gene>
    <name evidence="4" type="ORF">D9753_05040</name>
</gene>
<feature type="region of interest" description="Disordered" evidence="2">
    <location>
        <begin position="39"/>
        <end position="89"/>
    </location>
</feature>
<dbReference type="EMBL" id="CP033073">
    <property type="protein sequence ID" value="AYN38396.1"/>
    <property type="molecule type" value="Genomic_DNA"/>
</dbReference>
<keyword evidence="5" id="KW-1185">Reference proteome</keyword>
<feature type="region of interest" description="Disordered" evidence="2">
    <location>
        <begin position="281"/>
        <end position="364"/>
    </location>
</feature>
<name>A0A3G2J824_9ACTN</name>
<accession>A0A3G2J824</accession>
<reference evidence="4 5" key="1">
    <citation type="submission" date="2018-10" db="EMBL/GenBank/DDBJ databases">
        <title>The genome of Streptomyces dangxiongensis Z022.</title>
        <authorList>
            <person name="Zhang B."/>
        </authorList>
    </citation>
    <scope>NUCLEOTIDE SEQUENCE [LARGE SCALE GENOMIC DNA]</scope>
    <source>
        <strain evidence="4 5">Z022</strain>
    </source>
</reference>